<organism evidence="2 3">
    <name type="scientific">Moorena producens PAL-8-15-08-1</name>
    <dbReference type="NCBI Taxonomy" id="1458985"/>
    <lineage>
        <taxon>Bacteria</taxon>
        <taxon>Bacillati</taxon>
        <taxon>Cyanobacteriota</taxon>
        <taxon>Cyanophyceae</taxon>
        <taxon>Coleofasciculales</taxon>
        <taxon>Coleofasciculaceae</taxon>
        <taxon>Moorena</taxon>
    </lineage>
</organism>
<gene>
    <name evidence="2" type="ORF">BJP34_25655</name>
</gene>
<proteinExistence type="predicted"/>
<feature type="transmembrane region" description="Helical" evidence="1">
    <location>
        <begin position="12"/>
        <end position="35"/>
    </location>
</feature>
<evidence type="ECO:0000256" key="1">
    <source>
        <dbReference type="SAM" id="Phobius"/>
    </source>
</evidence>
<protein>
    <submittedName>
        <fullName evidence="2">Uncharacterized protein</fullName>
    </submittedName>
</protein>
<reference evidence="3" key="1">
    <citation type="submission" date="2016-10" db="EMBL/GenBank/DDBJ databases">
        <title>Comparative genomics uncovers the prolific and rare metabolic potential of the cyanobacterial genus Moorea.</title>
        <authorList>
            <person name="Leao T."/>
            <person name="Castelao G."/>
            <person name="Korobeynikov A."/>
            <person name="Monroe E.A."/>
            <person name="Podell S."/>
            <person name="Glukhov E."/>
            <person name="Allen E."/>
            <person name="Gerwick W.H."/>
            <person name="Gerwick L."/>
        </authorList>
    </citation>
    <scope>NUCLEOTIDE SEQUENCE [LARGE SCALE GENOMIC DNA]</scope>
    <source>
        <strain evidence="3">PAL-8-15-08-1</strain>
    </source>
</reference>
<dbReference type="EMBL" id="CP017599">
    <property type="protein sequence ID" value="AOX02373.1"/>
    <property type="molecule type" value="Genomic_DNA"/>
</dbReference>
<keyword evidence="1" id="KW-0472">Membrane</keyword>
<sequence length="89" mass="10150">MESLTIAIVEWIIKLFRLYLVAGLIFAVPFVIFGVQRVDPNVHGWAIGFRIMIIPGVTAFWPMFATRLLRGKTLPSERNAHRISAKRLT</sequence>
<evidence type="ECO:0000313" key="3">
    <source>
        <dbReference type="Proteomes" id="UP000177870"/>
    </source>
</evidence>
<keyword evidence="1" id="KW-1133">Transmembrane helix</keyword>
<dbReference type="STRING" id="1458985.BJP34_25655"/>
<dbReference type="AlphaFoldDB" id="A0A1D8TXW4"/>
<dbReference type="Proteomes" id="UP000177870">
    <property type="component" value="Chromosome"/>
</dbReference>
<name>A0A1D8TXW4_9CYAN</name>
<dbReference type="KEGG" id="mpro:BJP34_25655"/>
<accession>A0A1D8TXW4</accession>
<feature type="transmembrane region" description="Helical" evidence="1">
    <location>
        <begin position="47"/>
        <end position="69"/>
    </location>
</feature>
<evidence type="ECO:0000313" key="2">
    <source>
        <dbReference type="EMBL" id="AOX02373.1"/>
    </source>
</evidence>
<keyword evidence="1" id="KW-0812">Transmembrane</keyword>